<keyword evidence="5 6" id="KW-0560">Oxidoreductase</keyword>
<keyword evidence="3 6" id="KW-0274">FAD</keyword>
<dbReference type="HOGENOM" id="CLU_031864_5_5_9"/>
<proteinExistence type="inferred from homology"/>
<sequence length="331" mass="36391">MKEEAISDITIIGGGPVGLFAAFYAGLRQAKTKLIESLPILGGQPNILYPEKEIYDIPGHPKITGSKITKQLIQQLDHFDQDICLGEKVQSIQKKEGMFQIQTPKQVHYSKTIIITVGQGAFKPRKLPFDYPAVFEDHNLHYVVKDRQSFAGKNVAVFGGGDSAVDWALSLEPIAKQVYLVHRRPKFRAMESSVQKLQDSGVEIITPFVASDFQSKDGKTISATTLTKARSDETFDLPVDAVIVNYGFVSSLEGIDNWQVDHQAGGITVDHRMATSQEGIFAAGDVASYKDKIKLIAVGFGEAPIAVNHAIRYINPDEHLQPILSTSLNLN</sequence>
<dbReference type="EC" id="1.18.1.2" evidence="6"/>
<comment type="caution">
    <text evidence="9">The sequence shown here is derived from an EMBL/GenBank/DDBJ whole genome shotgun (WGS) entry which is preliminary data.</text>
</comment>
<feature type="transmembrane region" description="Helical" evidence="7">
    <location>
        <begin position="6"/>
        <end position="27"/>
    </location>
</feature>
<evidence type="ECO:0000256" key="2">
    <source>
        <dbReference type="ARBA" id="ARBA00022630"/>
    </source>
</evidence>
<evidence type="ECO:0000256" key="1">
    <source>
        <dbReference type="ARBA" id="ARBA00011738"/>
    </source>
</evidence>
<dbReference type="InterPro" id="IPR050097">
    <property type="entry name" value="Ferredoxin-NADP_redctase_2"/>
</dbReference>
<keyword evidence="7" id="KW-1133">Transmembrane helix</keyword>
<keyword evidence="7" id="KW-0812">Transmembrane</keyword>
<dbReference type="OrthoDB" id="9806179at2"/>
<dbReference type="PRINTS" id="PR00469">
    <property type="entry name" value="PNDRDTASEII"/>
</dbReference>
<dbReference type="STRING" id="883081.HMPREF9698_00936"/>
<dbReference type="EMBL" id="AGXA01000019">
    <property type="protein sequence ID" value="EKU93520.1"/>
    <property type="molecule type" value="Genomic_DNA"/>
</dbReference>
<feature type="binding site" evidence="6">
    <location>
        <position position="326"/>
    </location>
    <ligand>
        <name>FAD</name>
        <dbReference type="ChEBI" id="CHEBI:57692"/>
    </ligand>
</feature>
<keyword evidence="2 6" id="KW-0285">Flavoprotein</keyword>
<evidence type="ECO:0000256" key="4">
    <source>
        <dbReference type="ARBA" id="ARBA00022857"/>
    </source>
</evidence>
<gene>
    <name evidence="9" type="ORF">HMPREF9698_00936</name>
</gene>
<feature type="binding site" evidence="6">
    <location>
        <position position="89"/>
    </location>
    <ligand>
        <name>FAD</name>
        <dbReference type="ChEBI" id="CHEBI:57692"/>
    </ligand>
</feature>
<dbReference type="PANTHER" id="PTHR48105">
    <property type="entry name" value="THIOREDOXIN REDUCTASE 1-RELATED-RELATED"/>
    <property type="match status" value="1"/>
</dbReference>
<dbReference type="eggNOG" id="COG0492">
    <property type="taxonomic scope" value="Bacteria"/>
</dbReference>
<organism evidence="9 10">
    <name type="scientific">Alloiococcus otitis ATCC 51267</name>
    <dbReference type="NCBI Taxonomy" id="883081"/>
    <lineage>
        <taxon>Bacteria</taxon>
        <taxon>Bacillati</taxon>
        <taxon>Bacillota</taxon>
        <taxon>Bacilli</taxon>
        <taxon>Lactobacillales</taxon>
        <taxon>Carnobacteriaceae</taxon>
        <taxon>Alloiococcus</taxon>
    </lineage>
</organism>
<comment type="similarity">
    <text evidence="6">Belongs to the ferredoxin--NADP reductase type 2 family.</text>
</comment>
<comment type="cofactor">
    <cofactor evidence="6">
        <name>FAD</name>
        <dbReference type="ChEBI" id="CHEBI:57692"/>
    </cofactor>
    <text evidence="6">Binds 1 FAD per subunit.</text>
</comment>
<dbReference type="InterPro" id="IPR023753">
    <property type="entry name" value="FAD/NAD-binding_dom"/>
</dbReference>
<dbReference type="PATRIC" id="fig|883081.3.peg.932"/>
<evidence type="ECO:0000256" key="3">
    <source>
        <dbReference type="ARBA" id="ARBA00022827"/>
    </source>
</evidence>
<comment type="catalytic activity">
    <reaction evidence="6">
        <text>2 reduced [2Fe-2S]-[ferredoxin] + NADP(+) + H(+) = 2 oxidized [2Fe-2S]-[ferredoxin] + NADPH</text>
        <dbReference type="Rhea" id="RHEA:20125"/>
        <dbReference type="Rhea" id="RHEA-COMP:10000"/>
        <dbReference type="Rhea" id="RHEA-COMP:10001"/>
        <dbReference type="ChEBI" id="CHEBI:15378"/>
        <dbReference type="ChEBI" id="CHEBI:33737"/>
        <dbReference type="ChEBI" id="CHEBI:33738"/>
        <dbReference type="ChEBI" id="CHEBI:57783"/>
        <dbReference type="ChEBI" id="CHEBI:58349"/>
        <dbReference type="EC" id="1.18.1.2"/>
    </reaction>
</comment>
<dbReference type="InterPro" id="IPR036188">
    <property type="entry name" value="FAD/NAD-bd_sf"/>
</dbReference>
<dbReference type="Proteomes" id="UP000009875">
    <property type="component" value="Unassembled WGS sequence"/>
</dbReference>
<dbReference type="Pfam" id="PF07992">
    <property type="entry name" value="Pyr_redox_2"/>
    <property type="match status" value="1"/>
</dbReference>
<comment type="caution">
    <text evidence="6">Lacks conserved residue(s) required for the propagation of feature annotation.</text>
</comment>
<feature type="binding site" evidence="6">
    <location>
        <position position="285"/>
    </location>
    <ligand>
        <name>FAD</name>
        <dbReference type="ChEBI" id="CHEBI:57692"/>
    </ligand>
</feature>
<accession>K9EWC1</accession>
<comment type="subunit">
    <text evidence="1 6">Homodimer.</text>
</comment>
<evidence type="ECO:0000313" key="10">
    <source>
        <dbReference type="Proteomes" id="UP000009875"/>
    </source>
</evidence>
<dbReference type="Gene3D" id="3.50.50.60">
    <property type="entry name" value="FAD/NAD(P)-binding domain"/>
    <property type="match status" value="2"/>
</dbReference>
<feature type="binding site" evidence="6">
    <location>
        <position position="44"/>
    </location>
    <ligand>
        <name>FAD</name>
        <dbReference type="ChEBI" id="CHEBI:57692"/>
    </ligand>
</feature>
<keyword evidence="7" id="KW-0472">Membrane</keyword>
<feature type="binding site" evidence="6">
    <location>
        <position position="49"/>
    </location>
    <ligand>
        <name>FAD</name>
        <dbReference type="ChEBI" id="CHEBI:57692"/>
    </ligand>
</feature>
<dbReference type="SUPFAM" id="SSF51905">
    <property type="entry name" value="FAD/NAD(P)-binding domain"/>
    <property type="match status" value="1"/>
</dbReference>
<evidence type="ECO:0000256" key="7">
    <source>
        <dbReference type="SAM" id="Phobius"/>
    </source>
</evidence>
<evidence type="ECO:0000256" key="5">
    <source>
        <dbReference type="ARBA" id="ARBA00023002"/>
    </source>
</evidence>
<protein>
    <recommendedName>
        <fullName evidence="6">Ferredoxin--NADP reductase</fullName>
        <shortName evidence="6">FNR</shortName>
        <shortName evidence="6">Fd-NADP(+) reductase</shortName>
        <ecNumber evidence="6">1.18.1.2</ecNumber>
    </recommendedName>
</protein>
<evidence type="ECO:0000259" key="8">
    <source>
        <dbReference type="Pfam" id="PF07992"/>
    </source>
</evidence>
<evidence type="ECO:0000313" key="9">
    <source>
        <dbReference type="EMBL" id="EKU93520.1"/>
    </source>
</evidence>
<dbReference type="PRINTS" id="PR00368">
    <property type="entry name" value="FADPNR"/>
</dbReference>
<dbReference type="AlphaFoldDB" id="K9EWC1"/>
<keyword evidence="4 6" id="KW-0521">NADP</keyword>
<dbReference type="RefSeq" id="WP_003777886.1">
    <property type="nucleotide sequence ID" value="NZ_JH992959.1"/>
</dbReference>
<feature type="binding site" evidence="6">
    <location>
        <position position="36"/>
    </location>
    <ligand>
        <name>FAD</name>
        <dbReference type="ChEBI" id="CHEBI:57692"/>
    </ligand>
</feature>
<feature type="binding site" evidence="6">
    <location>
        <position position="122"/>
    </location>
    <ligand>
        <name>FAD</name>
        <dbReference type="ChEBI" id="CHEBI:57692"/>
    </ligand>
</feature>
<dbReference type="HAMAP" id="MF_01685">
    <property type="entry name" value="FENR2"/>
    <property type="match status" value="1"/>
</dbReference>
<reference evidence="9 10" key="1">
    <citation type="submission" date="2012-09" db="EMBL/GenBank/DDBJ databases">
        <title>The Genome Sequence of Alloiococcus otitis ATCC 51267.</title>
        <authorList>
            <consortium name="The Broad Institute Genome Sequencing Platform"/>
            <person name="Earl A."/>
            <person name="Ward D."/>
            <person name="Feldgarden M."/>
            <person name="Gevers D."/>
            <person name="Huys G."/>
            <person name="Walker B."/>
            <person name="Young S.K."/>
            <person name="Zeng Q."/>
            <person name="Gargeya S."/>
            <person name="Fitzgerald M."/>
            <person name="Haas B."/>
            <person name="Abouelleil A."/>
            <person name="Alvarado L."/>
            <person name="Arachchi H.M."/>
            <person name="Berlin A.M."/>
            <person name="Chapman S.B."/>
            <person name="Goldberg J."/>
            <person name="Griggs A."/>
            <person name="Gujja S."/>
            <person name="Hansen M."/>
            <person name="Howarth C."/>
            <person name="Imamovic A."/>
            <person name="Larimer J."/>
            <person name="McCowen C."/>
            <person name="Montmayeur A."/>
            <person name="Murphy C."/>
            <person name="Neiman D."/>
            <person name="Pearson M."/>
            <person name="Priest M."/>
            <person name="Roberts A."/>
            <person name="Saif S."/>
            <person name="Shea T."/>
            <person name="Sisk P."/>
            <person name="Sykes S."/>
            <person name="Wortman J."/>
            <person name="Nusbaum C."/>
            <person name="Birren B."/>
        </authorList>
    </citation>
    <scope>NUCLEOTIDE SEQUENCE [LARGE SCALE GENOMIC DNA]</scope>
    <source>
        <strain evidence="9 10">ATCC 51267</strain>
    </source>
</reference>
<dbReference type="GO" id="GO:0050660">
    <property type="term" value="F:flavin adenine dinucleotide binding"/>
    <property type="evidence" value="ECO:0007669"/>
    <property type="project" value="UniProtKB-UniRule"/>
</dbReference>
<dbReference type="GO" id="GO:0004324">
    <property type="term" value="F:ferredoxin-NADP+ reductase activity"/>
    <property type="evidence" value="ECO:0007669"/>
    <property type="project" value="UniProtKB-UniRule"/>
</dbReference>
<keyword evidence="10" id="KW-1185">Reference proteome</keyword>
<dbReference type="InterPro" id="IPR022890">
    <property type="entry name" value="Fd--NADP_Rdtase_type_2"/>
</dbReference>
<name>K9EWC1_9LACT</name>
<evidence type="ECO:0000256" key="6">
    <source>
        <dbReference type="HAMAP-Rule" id="MF_01685"/>
    </source>
</evidence>
<feature type="domain" description="FAD/NAD(P)-binding" evidence="8">
    <location>
        <begin position="8"/>
        <end position="302"/>
    </location>
</feature>
<dbReference type="GO" id="GO:0050661">
    <property type="term" value="F:NADP binding"/>
    <property type="evidence" value="ECO:0007669"/>
    <property type="project" value="UniProtKB-UniRule"/>
</dbReference>